<dbReference type="InterPro" id="IPR052338">
    <property type="entry name" value="Transposase_5"/>
</dbReference>
<accession>B8MU54</accession>
<dbReference type="AlphaFoldDB" id="B8MU54"/>
<evidence type="ECO:0000313" key="4">
    <source>
        <dbReference type="Proteomes" id="UP000001745"/>
    </source>
</evidence>
<dbReference type="RefSeq" id="XP_002488528.1">
    <property type="nucleotide sequence ID" value="XM_002488483.1"/>
</dbReference>
<reference evidence="4" key="1">
    <citation type="journal article" date="2015" name="Genome Announc.">
        <title>Genome sequence of the AIDS-associated pathogen Penicillium marneffei (ATCC18224) and its near taxonomic relative Talaromyces stipitatus (ATCC10500).</title>
        <authorList>
            <person name="Nierman W.C."/>
            <person name="Fedorova-Abrams N.D."/>
            <person name="Andrianopoulos A."/>
        </authorList>
    </citation>
    <scope>NUCLEOTIDE SEQUENCE [LARGE SCALE GENOMIC DNA]</scope>
    <source>
        <strain evidence="4">ATCC 10500 / CBS 375.48 / QM 6759 / NRRL 1006</strain>
    </source>
</reference>
<dbReference type="InterPro" id="IPR038717">
    <property type="entry name" value="Tc1-like_DDE_dom"/>
</dbReference>
<sequence length="337" mass="39200">MATPEPTSPPRATSAGVLEPSDPRQNSARLNRDERIRVLTLRDAGFTYLQISQQLQISYRQVQYTCQSQQATPKKARGNPPKLSEAEVDHIIEWITSSKRTQRMPYYKVIQELNLSIGKHALARALKKRGYTRCKALNKPPLSDKHKQVTSGFHTRIWVTRKAGEELEETCIRSSPTRKRGWMFWATFHGNNKGPCLFWEKEWGTINSERYCQRVIPIIDGYIRLLRDDIWLQFMQDGAPGHASKETLEELHSRGIYPIFWPAFSSDLNPIEAVWNWMKDWIQEQYPDDEQLSYDRLREVVRAAWDALPEQFLKELIDSMHARCQAVIDARGGHTKY</sequence>
<dbReference type="PANTHER" id="PTHR23022:SF119">
    <property type="entry name" value="TC1-LIKE TRANSPOSASE DDE DOMAIN-CONTAINING PROTEIN"/>
    <property type="match status" value="1"/>
</dbReference>
<dbReference type="OMA" id="FWPAFSS"/>
<dbReference type="eggNOG" id="ENOG502QUTZ">
    <property type="taxonomic scope" value="Eukaryota"/>
</dbReference>
<keyword evidence="4" id="KW-1185">Reference proteome</keyword>
<proteinExistence type="predicted"/>
<dbReference type="PhylomeDB" id="B8MU54"/>
<dbReference type="PANTHER" id="PTHR23022">
    <property type="entry name" value="TRANSPOSABLE ELEMENT-RELATED"/>
    <property type="match status" value="1"/>
</dbReference>
<dbReference type="HOGENOM" id="CLU_033666_0_1_1"/>
<dbReference type="Pfam" id="PF13358">
    <property type="entry name" value="DDE_3"/>
    <property type="match status" value="1"/>
</dbReference>
<dbReference type="EMBL" id="EQ962661">
    <property type="protein sequence ID" value="EED11772.1"/>
    <property type="molecule type" value="Genomic_DNA"/>
</dbReference>
<dbReference type="InterPro" id="IPR009057">
    <property type="entry name" value="Homeodomain-like_sf"/>
</dbReference>
<name>B8MU54_TALSN</name>
<feature type="region of interest" description="Disordered" evidence="1">
    <location>
        <begin position="1"/>
        <end position="31"/>
    </location>
</feature>
<dbReference type="InParanoid" id="B8MU54"/>
<dbReference type="SUPFAM" id="SSF46689">
    <property type="entry name" value="Homeodomain-like"/>
    <property type="match status" value="1"/>
</dbReference>
<dbReference type="OrthoDB" id="4349822at2759"/>
<dbReference type="GeneID" id="8107183"/>
<evidence type="ECO:0000313" key="3">
    <source>
        <dbReference type="EMBL" id="EED11772.1"/>
    </source>
</evidence>
<evidence type="ECO:0000259" key="2">
    <source>
        <dbReference type="Pfam" id="PF13358"/>
    </source>
</evidence>
<dbReference type="STRING" id="441959.B8MU54"/>
<protein>
    <submittedName>
        <fullName evidence="3">Transposable element tc3 transposase, putative</fullName>
    </submittedName>
</protein>
<dbReference type="GO" id="GO:0003676">
    <property type="term" value="F:nucleic acid binding"/>
    <property type="evidence" value="ECO:0007669"/>
    <property type="project" value="InterPro"/>
</dbReference>
<organism evidence="3 4">
    <name type="scientific">Talaromyces stipitatus (strain ATCC 10500 / CBS 375.48 / QM 6759 / NRRL 1006)</name>
    <name type="common">Penicillium stipitatum</name>
    <dbReference type="NCBI Taxonomy" id="441959"/>
    <lineage>
        <taxon>Eukaryota</taxon>
        <taxon>Fungi</taxon>
        <taxon>Dikarya</taxon>
        <taxon>Ascomycota</taxon>
        <taxon>Pezizomycotina</taxon>
        <taxon>Eurotiomycetes</taxon>
        <taxon>Eurotiomycetidae</taxon>
        <taxon>Eurotiales</taxon>
        <taxon>Trichocomaceae</taxon>
        <taxon>Talaromyces</taxon>
        <taxon>Talaromyces sect. Talaromyces</taxon>
    </lineage>
</organism>
<gene>
    <name evidence="3" type="ORF">TSTA_109510</name>
</gene>
<dbReference type="InterPro" id="IPR036397">
    <property type="entry name" value="RNaseH_sf"/>
</dbReference>
<dbReference type="Pfam" id="PF13384">
    <property type="entry name" value="HTH_23"/>
    <property type="match status" value="1"/>
</dbReference>
<dbReference type="VEuPathDB" id="FungiDB:TSTA_109510"/>
<evidence type="ECO:0000256" key="1">
    <source>
        <dbReference type="SAM" id="MobiDB-lite"/>
    </source>
</evidence>
<feature type="domain" description="Tc1-like transposase DDE" evidence="2">
    <location>
        <begin position="232"/>
        <end position="292"/>
    </location>
</feature>
<dbReference type="Gene3D" id="3.30.420.10">
    <property type="entry name" value="Ribonuclease H-like superfamily/Ribonuclease H"/>
    <property type="match status" value="1"/>
</dbReference>
<dbReference type="Proteomes" id="UP000001745">
    <property type="component" value="Unassembled WGS sequence"/>
</dbReference>